<dbReference type="AlphaFoldDB" id="R0MBD4"/>
<protein>
    <submittedName>
        <fullName evidence="1">Uncharacterized protein</fullName>
    </submittedName>
</protein>
<dbReference type="Proteomes" id="UP000016927">
    <property type="component" value="Unassembled WGS sequence"/>
</dbReference>
<evidence type="ECO:0000313" key="2">
    <source>
        <dbReference type="Proteomes" id="UP000016927"/>
    </source>
</evidence>
<dbReference type="EMBL" id="KB910190">
    <property type="protein sequence ID" value="EOB11330.1"/>
    <property type="molecule type" value="Genomic_DNA"/>
</dbReference>
<name>R0MBD4_NOSB1</name>
<evidence type="ECO:0000313" key="1">
    <source>
        <dbReference type="EMBL" id="EOB11330.1"/>
    </source>
</evidence>
<organism evidence="1 2">
    <name type="scientific">Nosema bombycis (strain CQ1 / CVCC 102059)</name>
    <name type="common">Microsporidian parasite</name>
    <name type="synonym">Pebrine of silkworm</name>
    <dbReference type="NCBI Taxonomy" id="578461"/>
    <lineage>
        <taxon>Eukaryota</taxon>
        <taxon>Fungi</taxon>
        <taxon>Fungi incertae sedis</taxon>
        <taxon>Microsporidia</taxon>
        <taxon>Nosematidae</taxon>
        <taxon>Nosema</taxon>
    </lineage>
</organism>
<proteinExistence type="predicted"/>
<sequence>MKKSLDLICLMDYKFVETFKGITISKNNHLINEKEKITRLNFPIPERSLNLKTQRKIMYEGLSIKESKILNFIYDLEIFKEVFPSFKKIFTKFNFDHRNSSLIEIHLSKNTYEYVRIIDKNTIYFQKNDEEDPEFIIFKIDNKQLFIYYFVNKELNFTKKRMSRLIGVFNDKPQSKLISFYNLLKLPREAYKYFKKKSVKDERLRVNYEDKDEINENFSVEKPDSDKFKYKDDPFEDNSIVDNNITDIFTKYISSPNLLELRKILSFDYPPFLIKKILTKEIRLRLLSESPKIFKERKNNFYKSLAIENPEEDGKDFIMHTATKDNVIMDIVNGSKFIFVLEEVRKLSNLKNVSFLDIHKISQRIKSVDHDRMNIKGMDNNELDYNEVNTGLDNNEG</sequence>
<reference evidence="1 2" key="1">
    <citation type="journal article" date="2013" name="BMC Genomics">
        <title>Comparative genomics of parasitic silkworm microsporidia reveal an association between genome expansion and host adaptation.</title>
        <authorList>
            <person name="Pan G."/>
            <person name="Xu J."/>
            <person name="Li T."/>
            <person name="Xia Q."/>
            <person name="Liu S.L."/>
            <person name="Zhang G."/>
            <person name="Li S."/>
            <person name="Li C."/>
            <person name="Liu H."/>
            <person name="Yang L."/>
            <person name="Liu T."/>
            <person name="Zhang X."/>
            <person name="Wu Z."/>
            <person name="Fan W."/>
            <person name="Dang X."/>
            <person name="Xiang H."/>
            <person name="Tao M."/>
            <person name="Li Y."/>
            <person name="Hu J."/>
            <person name="Li Z."/>
            <person name="Lin L."/>
            <person name="Luo J."/>
            <person name="Geng L."/>
            <person name="Wang L."/>
            <person name="Long M."/>
            <person name="Wan Y."/>
            <person name="He N."/>
            <person name="Zhang Z."/>
            <person name="Lu C."/>
            <person name="Keeling P.J."/>
            <person name="Wang J."/>
            <person name="Xiang Z."/>
            <person name="Zhou Z."/>
        </authorList>
    </citation>
    <scope>NUCLEOTIDE SEQUENCE [LARGE SCALE GENOMIC DNA]</scope>
    <source>
        <strain evidence="2">CQ1 / CVCC 102059</strain>
    </source>
</reference>
<dbReference type="VEuPathDB" id="MicrosporidiaDB:NBO_1283g0002"/>
<dbReference type="HOGENOM" id="CLU_694632_0_0_1"/>
<dbReference type="OrthoDB" id="2195965at2759"/>
<accession>R0MBD4</accession>
<keyword evidence="2" id="KW-1185">Reference proteome</keyword>
<gene>
    <name evidence="1" type="ORF">NBO_1283g0002</name>
</gene>